<dbReference type="Pfam" id="PF00615">
    <property type="entry name" value="RGS"/>
    <property type="match status" value="1"/>
</dbReference>
<keyword evidence="6" id="KW-1185">Reference proteome</keyword>
<dbReference type="SUPFAM" id="SSF48097">
    <property type="entry name" value="Regulator of G-protein signaling, RGS"/>
    <property type="match status" value="1"/>
</dbReference>
<dbReference type="PANTHER" id="PTHR16537">
    <property type="entry name" value="SJOEGREN SYNDROME/SCLERODERMA AUTOANTIGEN 1"/>
    <property type="match status" value="1"/>
</dbReference>
<evidence type="ECO:0000256" key="1">
    <source>
        <dbReference type="ARBA" id="ARBA00022700"/>
    </source>
</evidence>
<dbReference type="EMBL" id="BEXD01000025">
    <property type="protein sequence ID" value="GBB83484.1"/>
    <property type="molecule type" value="Genomic_DNA"/>
</dbReference>
<dbReference type="SUPFAM" id="SSF46785">
    <property type="entry name" value="Winged helix' DNA-binding domain"/>
    <property type="match status" value="1"/>
</dbReference>
<dbReference type="AlphaFoldDB" id="A0A2Z6QF39"/>
<dbReference type="GO" id="GO:0035556">
    <property type="term" value="P:intracellular signal transduction"/>
    <property type="evidence" value="ECO:0007669"/>
    <property type="project" value="InterPro"/>
</dbReference>
<dbReference type="SMART" id="SM00049">
    <property type="entry name" value="DEP"/>
    <property type="match status" value="2"/>
</dbReference>
<dbReference type="InterPro" id="IPR036305">
    <property type="entry name" value="RGS_sf"/>
</dbReference>
<sequence length="799" mass="91719">METHQNSSGNYPDSFTTEEAIANLGSLKLTRSHRMPDQKNPSKIITTTTITKFTMSKSTAKAACQTFMDARLFENLSDPTNRSFRDKTIYGLTSKGIYILERFITINNLKAPHLLKIFSSQTTKIRLFAIERNHETDSITLSKQNVESVFRRFAGSKPNIVNENTSSNDRNLGIELKEYQYNDKEYNVFSGMAACNWLCNFTTLISKKEAKKIITEFIRRGLIKAVENDKDNNIERKDSKNSKLKYSKFNHYVILGKGRQIALWKHDIFRTSTLSTLSTLSEVENVNNLKNDKMKNQETFNKSENQVGNNNNNKEYPSNFKKLQQILDDKILCSLFMDFSKSILCEENLSFLLEVQNFKTKYSSNINENENPIKQEDLIVDAFRIYNDYLASNSRHELNIDFNLSQPMTQYMTSIADNVNRKDPITSHLFDKIQDVIYRLTAIDSVPKFIRTKEYLTYFRAKQSIIMLININPHIIHIILILFIIMINDNDSLLSCLQISKLCISATMDSGIEHVSNLMGKYLLSGWVLTDTVCPTQDCNVPLFRSKDSTIWFCVLCDKEPGKSKSQSKQQPPPSTMINVINDNDNYDNKVGSIQQPYSQFDLDNVKDDKDDEFQQLKIRRDQSQRASHLIGQYLLQGWALIDQICPNETCYGVPLIRSRDKKKYCVICQNYYMNESDFDPSRHNLTTLQVDSPINDTINEKKHQIDIKEIESTIQQLGKKVQNSLSNTNNITLEQNDTNTSNHQHNVLRKCVSTLSTKLEELSILLENTSDISDIKNICNTIESCAQALGAIKSLDHS</sequence>
<keyword evidence="2" id="KW-0472">Membrane</keyword>
<reference evidence="5 6" key="1">
    <citation type="submission" date="2017-11" db="EMBL/GenBank/DDBJ databases">
        <title>The genome of Rhizophagus clarus HR1 reveals common genetic basis of auxotrophy among arbuscular mycorrhizal fungi.</title>
        <authorList>
            <person name="Kobayashi Y."/>
        </authorList>
    </citation>
    <scope>NUCLEOTIDE SEQUENCE [LARGE SCALE GENOMIC DNA]</scope>
    <source>
        <strain evidence="5 6">HR1</strain>
    </source>
</reference>
<name>A0A2Z6QF39_9GLOM</name>
<dbReference type="Pfam" id="PF25889">
    <property type="entry name" value="WHD_Fungal_DR"/>
    <property type="match status" value="1"/>
</dbReference>
<organism evidence="5 6">
    <name type="scientific">Rhizophagus clarus</name>
    <dbReference type="NCBI Taxonomy" id="94130"/>
    <lineage>
        <taxon>Eukaryota</taxon>
        <taxon>Fungi</taxon>
        <taxon>Fungi incertae sedis</taxon>
        <taxon>Mucoromycota</taxon>
        <taxon>Glomeromycotina</taxon>
        <taxon>Glomeromycetes</taxon>
        <taxon>Glomerales</taxon>
        <taxon>Glomeraceae</taxon>
        <taxon>Rhizophagus</taxon>
    </lineage>
</organism>
<dbReference type="Gene3D" id="1.10.167.10">
    <property type="entry name" value="Regulator of G-protein Signalling 4, domain 2"/>
    <property type="match status" value="1"/>
</dbReference>
<dbReference type="InterPro" id="IPR000591">
    <property type="entry name" value="DEP_dom"/>
</dbReference>
<dbReference type="Gene3D" id="1.10.10.10">
    <property type="entry name" value="Winged helix-like DNA-binding domain superfamily/Winged helix DNA-binding domain"/>
    <property type="match status" value="2"/>
</dbReference>
<evidence type="ECO:0008006" key="7">
    <source>
        <dbReference type="Google" id="ProtNLM"/>
    </source>
</evidence>
<dbReference type="SMART" id="SM00315">
    <property type="entry name" value="RGS"/>
    <property type="match status" value="1"/>
</dbReference>
<dbReference type="InterPro" id="IPR009563">
    <property type="entry name" value="SSSCA1"/>
</dbReference>
<dbReference type="Proteomes" id="UP000247702">
    <property type="component" value="Unassembled WGS sequence"/>
</dbReference>
<comment type="caution">
    <text evidence="5">The sequence shown here is derived from an EMBL/GenBank/DDBJ whole genome shotgun (WGS) entry which is preliminary data.</text>
</comment>
<evidence type="ECO:0000259" key="4">
    <source>
        <dbReference type="PROSITE" id="PS50186"/>
    </source>
</evidence>
<dbReference type="STRING" id="94130.A0A2Z6QF39"/>
<evidence type="ECO:0000256" key="2">
    <source>
        <dbReference type="SAM" id="Phobius"/>
    </source>
</evidence>
<dbReference type="InterPro" id="IPR016137">
    <property type="entry name" value="RGS"/>
</dbReference>
<proteinExistence type="predicted"/>
<keyword evidence="2" id="KW-0812">Transmembrane</keyword>
<feature type="domain" description="RGS" evidence="3">
    <location>
        <begin position="322"/>
        <end position="459"/>
    </location>
</feature>
<dbReference type="PANTHER" id="PTHR16537:SF1">
    <property type="entry name" value="PROTEIN ZNRD2"/>
    <property type="match status" value="1"/>
</dbReference>
<dbReference type="PROSITE" id="PS50186">
    <property type="entry name" value="DEP"/>
    <property type="match status" value="1"/>
</dbReference>
<dbReference type="InterPro" id="IPR051888">
    <property type="entry name" value="UPF0148_domain"/>
</dbReference>
<accession>A0A2Z6QF39</accession>
<dbReference type="InterPro" id="IPR036388">
    <property type="entry name" value="WH-like_DNA-bd_sf"/>
</dbReference>
<evidence type="ECO:0000313" key="6">
    <source>
        <dbReference type="Proteomes" id="UP000247702"/>
    </source>
</evidence>
<dbReference type="Pfam" id="PF06677">
    <property type="entry name" value="Auto_anti-p27"/>
    <property type="match status" value="2"/>
</dbReference>
<dbReference type="InterPro" id="IPR058855">
    <property type="entry name" value="RGS1/SST2-like_Fungal-DR"/>
</dbReference>
<keyword evidence="2" id="KW-1133">Transmembrane helix</keyword>
<evidence type="ECO:0000313" key="5">
    <source>
        <dbReference type="EMBL" id="GBB83484.1"/>
    </source>
</evidence>
<feature type="transmembrane region" description="Helical" evidence="2">
    <location>
        <begin position="465"/>
        <end position="487"/>
    </location>
</feature>
<dbReference type="InterPro" id="IPR036390">
    <property type="entry name" value="WH_DNA-bd_sf"/>
</dbReference>
<evidence type="ECO:0000259" key="3">
    <source>
        <dbReference type="PROSITE" id="PS50132"/>
    </source>
</evidence>
<gene>
    <name evidence="5" type="ORF">RclHR1_01020025</name>
</gene>
<feature type="domain" description="DEP" evidence="4">
    <location>
        <begin position="187"/>
        <end position="257"/>
    </location>
</feature>
<keyword evidence="1" id="KW-0734">Signal transduction inhibitor</keyword>
<dbReference type="GO" id="GO:0009968">
    <property type="term" value="P:negative regulation of signal transduction"/>
    <property type="evidence" value="ECO:0007669"/>
    <property type="project" value="UniProtKB-KW"/>
</dbReference>
<protein>
    <recommendedName>
        <fullName evidence="7">RGS domain-containing protein</fullName>
    </recommendedName>
</protein>
<dbReference type="PROSITE" id="PS50132">
    <property type="entry name" value="RGS"/>
    <property type="match status" value="1"/>
</dbReference>
<dbReference type="InterPro" id="IPR044926">
    <property type="entry name" value="RGS_subdomain_2"/>
</dbReference>